<evidence type="ECO:0000259" key="2">
    <source>
        <dbReference type="Pfam" id="PF17919"/>
    </source>
</evidence>
<evidence type="ECO:0000259" key="1">
    <source>
        <dbReference type="Pfam" id="PF00078"/>
    </source>
</evidence>
<sequence length="334" mass="38358">MSPVEGGADHLSPEQQRRVRLVTVRHAWYRLEHHLPSTSPQLYQKLVAQKRPNFALEQVAIIEAEIDKLIVAGFIEEVSYLEWLANIVLVAKQENGKWRVCVNYTDLNKACPKHNFPLLGIDQLVDSTSDNQLLSFMDAYSSYNQILMHQDDKMKTSFIIERGTYYYKVVLFGLKNVRATYQRLVNKMLKEQIGKTMEVYVTTCCSKPQNMHITSKTRPVLHEVESKQMHETYLTSPPLLSKPVPGEDLFVYLAVSNSDVSSALIREELGPKHSVFYTSKALLDVETRYPKLENLILALVVLPRKLRPYYQAHQVIIMTNFPLRSILHSPNASQ</sequence>
<dbReference type="Pfam" id="PF17919">
    <property type="entry name" value="RT_RNaseH_2"/>
    <property type="match status" value="1"/>
</dbReference>
<dbReference type="Proteomes" id="UP001054821">
    <property type="component" value="Chromosome 5"/>
</dbReference>
<evidence type="ECO:0008006" key="5">
    <source>
        <dbReference type="Google" id="ProtNLM"/>
    </source>
</evidence>
<dbReference type="Pfam" id="PF00078">
    <property type="entry name" value="RVT_1"/>
    <property type="match status" value="1"/>
</dbReference>
<dbReference type="InterPro" id="IPR043502">
    <property type="entry name" value="DNA/RNA_pol_sf"/>
</dbReference>
<name>A0AAD4YYX3_PRUDU</name>
<dbReference type="Gene3D" id="3.30.70.270">
    <property type="match status" value="1"/>
</dbReference>
<protein>
    <recommendedName>
        <fullName evidence="5">Reverse transcriptase/retrotransposon-derived protein RNase H-like domain-containing protein</fullName>
    </recommendedName>
</protein>
<gene>
    <name evidence="3" type="ORF">L3X38_026868</name>
</gene>
<dbReference type="InterPro" id="IPR043128">
    <property type="entry name" value="Rev_trsase/Diguanyl_cyclase"/>
</dbReference>
<dbReference type="SUPFAM" id="SSF56672">
    <property type="entry name" value="DNA/RNA polymerases"/>
    <property type="match status" value="1"/>
</dbReference>
<keyword evidence="4" id="KW-1185">Reference proteome</keyword>
<organism evidence="3 4">
    <name type="scientific">Prunus dulcis</name>
    <name type="common">Almond</name>
    <name type="synonym">Amygdalus dulcis</name>
    <dbReference type="NCBI Taxonomy" id="3755"/>
    <lineage>
        <taxon>Eukaryota</taxon>
        <taxon>Viridiplantae</taxon>
        <taxon>Streptophyta</taxon>
        <taxon>Embryophyta</taxon>
        <taxon>Tracheophyta</taxon>
        <taxon>Spermatophyta</taxon>
        <taxon>Magnoliopsida</taxon>
        <taxon>eudicotyledons</taxon>
        <taxon>Gunneridae</taxon>
        <taxon>Pentapetalae</taxon>
        <taxon>rosids</taxon>
        <taxon>fabids</taxon>
        <taxon>Rosales</taxon>
        <taxon>Rosaceae</taxon>
        <taxon>Amygdaloideae</taxon>
        <taxon>Amygdaleae</taxon>
        <taxon>Prunus</taxon>
    </lineage>
</organism>
<dbReference type="PANTHER" id="PTHR24559">
    <property type="entry name" value="TRANSPOSON TY3-I GAG-POL POLYPROTEIN"/>
    <property type="match status" value="1"/>
</dbReference>
<evidence type="ECO:0000313" key="4">
    <source>
        <dbReference type="Proteomes" id="UP001054821"/>
    </source>
</evidence>
<comment type="caution">
    <text evidence="3">The sequence shown here is derived from an EMBL/GenBank/DDBJ whole genome shotgun (WGS) entry which is preliminary data.</text>
</comment>
<dbReference type="Gene3D" id="3.10.10.10">
    <property type="entry name" value="HIV Type 1 Reverse Transcriptase, subunit A, domain 1"/>
    <property type="match status" value="1"/>
</dbReference>
<feature type="domain" description="Reverse transcriptase" evidence="1">
    <location>
        <begin position="92"/>
        <end position="200"/>
    </location>
</feature>
<dbReference type="InterPro" id="IPR053134">
    <property type="entry name" value="RNA-dir_DNA_polymerase"/>
</dbReference>
<evidence type="ECO:0000313" key="3">
    <source>
        <dbReference type="EMBL" id="KAI5327472.1"/>
    </source>
</evidence>
<reference evidence="3 4" key="1">
    <citation type="journal article" date="2022" name="G3 (Bethesda)">
        <title>Whole-genome sequence and methylome profiling of the almond [Prunus dulcis (Mill.) D.A. Webb] cultivar 'Nonpareil'.</title>
        <authorList>
            <person name="D'Amico-Willman K.M."/>
            <person name="Ouma W.Z."/>
            <person name="Meulia T."/>
            <person name="Sideli G.M."/>
            <person name="Gradziel T.M."/>
            <person name="Fresnedo-Ramirez J."/>
        </authorList>
    </citation>
    <scope>NUCLEOTIDE SEQUENCE [LARGE SCALE GENOMIC DNA]</scope>
    <source>
        <strain evidence="3">Clone GOH B32 T37-40</strain>
    </source>
</reference>
<proteinExistence type="predicted"/>
<dbReference type="EMBL" id="JAJFAZ020000005">
    <property type="protein sequence ID" value="KAI5327472.1"/>
    <property type="molecule type" value="Genomic_DNA"/>
</dbReference>
<dbReference type="PANTHER" id="PTHR24559:SF431">
    <property type="entry name" value="RNA-DIRECTED DNA POLYMERASE HOMOLOG"/>
    <property type="match status" value="1"/>
</dbReference>
<feature type="domain" description="Reverse transcriptase/retrotransposon-derived protein RNase H-like" evidence="2">
    <location>
        <begin position="231"/>
        <end position="317"/>
    </location>
</feature>
<accession>A0AAD4YYX3</accession>
<dbReference type="InterPro" id="IPR041577">
    <property type="entry name" value="RT_RNaseH_2"/>
</dbReference>
<dbReference type="InterPro" id="IPR000477">
    <property type="entry name" value="RT_dom"/>
</dbReference>
<dbReference type="AlphaFoldDB" id="A0AAD4YYX3"/>
<dbReference type="CDD" id="cd01647">
    <property type="entry name" value="RT_LTR"/>
    <property type="match status" value="1"/>
</dbReference>